<proteinExistence type="predicted"/>
<dbReference type="Proteomes" id="UP000008141">
    <property type="component" value="Unassembled WGS sequence"/>
</dbReference>
<evidence type="ECO:0000256" key="1">
    <source>
        <dbReference type="SAM" id="Phobius"/>
    </source>
</evidence>
<dbReference type="OrthoDB" id="2017163at2759"/>
<feature type="transmembrane region" description="Helical" evidence="1">
    <location>
        <begin position="20"/>
        <end position="39"/>
    </location>
</feature>
<keyword evidence="1" id="KW-1133">Transmembrane helix</keyword>
<dbReference type="RefSeq" id="XP_005844177.1">
    <property type="nucleotide sequence ID" value="XM_005844115.1"/>
</dbReference>
<dbReference type="InParanoid" id="E1ZQ08"/>
<evidence type="ECO:0000313" key="2">
    <source>
        <dbReference type="EMBL" id="EFN52075.1"/>
    </source>
</evidence>
<name>E1ZQ08_CHLVA</name>
<reference evidence="2 3" key="1">
    <citation type="journal article" date="2010" name="Plant Cell">
        <title>The Chlorella variabilis NC64A genome reveals adaptation to photosymbiosis, coevolution with viruses, and cryptic sex.</title>
        <authorList>
            <person name="Blanc G."/>
            <person name="Duncan G."/>
            <person name="Agarkova I."/>
            <person name="Borodovsky M."/>
            <person name="Gurnon J."/>
            <person name="Kuo A."/>
            <person name="Lindquist E."/>
            <person name="Lucas S."/>
            <person name="Pangilinan J."/>
            <person name="Polle J."/>
            <person name="Salamov A."/>
            <person name="Terry A."/>
            <person name="Yamada T."/>
            <person name="Dunigan D.D."/>
            <person name="Grigoriev I.V."/>
            <person name="Claverie J.M."/>
            <person name="Van Etten J.L."/>
        </authorList>
    </citation>
    <scope>NUCLEOTIDE SEQUENCE [LARGE SCALE GENOMIC DNA]</scope>
    <source>
        <strain evidence="2 3">NC64A</strain>
    </source>
</reference>
<keyword evidence="1" id="KW-0812">Transmembrane</keyword>
<dbReference type="GeneID" id="17351539"/>
<dbReference type="KEGG" id="cvr:CHLNCDRAFT_139323"/>
<protein>
    <submittedName>
        <fullName evidence="2">Uncharacterized protein</fullName>
    </submittedName>
</protein>
<dbReference type="AlphaFoldDB" id="E1ZQ08"/>
<keyword evidence="1" id="KW-0472">Membrane</keyword>
<keyword evidence="3" id="KW-1185">Reference proteome</keyword>
<dbReference type="OMA" id="DGAWDEL"/>
<evidence type="ECO:0000313" key="3">
    <source>
        <dbReference type="Proteomes" id="UP000008141"/>
    </source>
</evidence>
<accession>E1ZQ08</accession>
<gene>
    <name evidence="2" type="ORF">CHLNCDRAFT_139323</name>
</gene>
<sequence length="184" mass="20239">MPQENEPESNAEELDVVKRRLLLGLLGTAALCAFALVPTQQLQLGKPSKPLFFYLVPLLRSQQLLAEVEQLVPEGSSVVALRPLLDRILGPPNNLQQNLRDAAACLTTPRDVATAEAIGRDVYEYVQYFESMRGAPRDGAVSARYILFSLNSAKAAQVKLQQFLDLMPADQREAAAMQMASLPF</sequence>
<dbReference type="EMBL" id="GL433858">
    <property type="protein sequence ID" value="EFN52075.1"/>
    <property type="molecule type" value="Genomic_DNA"/>
</dbReference>
<dbReference type="eggNOG" id="ENOG502SB5T">
    <property type="taxonomic scope" value="Eukaryota"/>
</dbReference>
<organism evidence="3">
    <name type="scientific">Chlorella variabilis</name>
    <name type="common">Green alga</name>
    <dbReference type="NCBI Taxonomy" id="554065"/>
    <lineage>
        <taxon>Eukaryota</taxon>
        <taxon>Viridiplantae</taxon>
        <taxon>Chlorophyta</taxon>
        <taxon>core chlorophytes</taxon>
        <taxon>Trebouxiophyceae</taxon>
        <taxon>Chlorellales</taxon>
        <taxon>Chlorellaceae</taxon>
        <taxon>Chlorella clade</taxon>
        <taxon>Chlorella</taxon>
    </lineage>
</organism>